<organism evidence="2 3">
    <name type="scientific">Psilocybe cyanescens</name>
    <dbReference type="NCBI Taxonomy" id="93625"/>
    <lineage>
        <taxon>Eukaryota</taxon>
        <taxon>Fungi</taxon>
        <taxon>Dikarya</taxon>
        <taxon>Basidiomycota</taxon>
        <taxon>Agaricomycotina</taxon>
        <taxon>Agaricomycetes</taxon>
        <taxon>Agaricomycetidae</taxon>
        <taxon>Agaricales</taxon>
        <taxon>Agaricineae</taxon>
        <taxon>Strophariaceae</taxon>
        <taxon>Psilocybe</taxon>
    </lineage>
</organism>
<evidence type="ECO:0000256" key="1">
    <source>
        <dbReference type="SAM" id="MobiDB-lite"/>
    </source>
</evidence>
<dbReference type="AlphaFoldDB" id="A0A409XAC0"/>
<evidence type="ECO:0000313" key="3">
    <source>
        <dbReference type="Proteomes" id="UP000283269"/>
    </source>
</evidence>
<feature type="region of interest" description="Disordered" evidence="1">
    <location>
        <begin position="177"/>
        <end position="200"/>
    </location>
</feature>
<accession>A0A409XAC0</accession>
<keyword evidence="3" id="KW-1185">Reference proteome</keyword>
<protein>
    <submittedName>
        <fullName evidence="2">Uncharacterized protein</fullName>
    </submittedName>
</protein>
<dbReference type="SUPFAM" id="SSF57997">
    <property type="entry name" value="Tropomyosin"/>
    <property type="match status" value="1"/>
</dbReference>
<dbReference type="Proteomes" id="UP000283269">
    <property type="component" value="Unassembled WGS sequence"/>
</dbReference>
<dbReference type="STRING" id="93625.A0A409XAC0"/>
<comment type="caution">
    <text evidence="2">The sequence shown here is derived from an EMBL/GenBank/DDBJ whole genome shotgun (WGS) entry which is preliminary data.</text>
</comment>
<sequence length="480" mass="54666">MSTSSLSSRPLVAEQPCEAHSHYLKDGVLFHTVDLAIKAFDDMLLKEIATHSCGECIITALQQRLSMLSKLDPDFLALDQITKTERITDEHRDSIFEVQRLKGDLEASEEECKQLHQVLKHWEHEKRVAIDRARTAEEDLKKSVALAEADRKQATHDRKKAQQWQAKVDDLQLKLQQKQTTQDDNDAGKKMPKDATNSDISGLQRGLEKVKLQLKKKQDEFQAKVQALQTTTKKLKDLEEERAKDQENMYDLKRELDGLIHIQKEETAENTSGYIRAQFDLKQKERQLEGLARQFEALKERYREQQASQTALDRALKIEKEKNKRLIDKISKLTAYEPLGDADIADRIRIRNIIDQVQERLAIAAGLSAAPGESLSLTWRLALGPGSDDASRIQRAKELLPEEKISSHDIAFVKNEDALRHACQSYSRFRAPGNDLHKLLERTGYLTSLDRYLKQTHSEAARPSLGAMIDYICPPSGSVE</sequence>
<dbReference type="InParanoid" id="A0A409XAC0"/>
<evidence type="ECO:0000313" key="2">
    <source>
        <dbReference type="EMBL" id="PPQ87671.1"/>
    </source>
</evidence>
<proteinExistence type="predicted"/>
<reference evidence="2 3" key="1">
    <citation type="journal article" date="2018" name="Evol. Lett.">
        <title>Horizontal gene cluster transfer increased hallucinogenic mushroom diversity.</title>
        <authorList>
            <person name="Reynolds H.T."/>
            <person name="Vijayakumar V."/>
            <person name="Gluck-Thaler E."/>
            <person name="Korotkin H.B."/>
            <person name="Matheny P.B."/>
            <person name="Slot J.C."/>
        </authorList>
    </citation>
    <scope>NUCLEOTIDE SEQUENCE [LARGE SCALE GENOMIC DNA]</scope>
    <source>
        <strain evidence="2 3">2631</strain>
    </source>
</reference>
<dbReference type="OrthoDB" id="3055956at2759"/>
<gene>
    <name evidence="2" type="ORF">CVT25_011438</name>
</gene>
<name>A0A409XAC0_PSICY</name>
<dbReference type="EMBL" id="NHYD01002233">
    <property type="protein sequence ID" value="PPQ87671.1"/>
    <property type="molecule type" value="Genomic_DNA"/>
</dbReference>